<dbReference type="AlphaFoldDB" id="K0JPL4"/>
<dbReference type="OrthoDB" id="3482507at2"/>
<dbReference type="Pfam" id="PF13531">
    <property type="entry name" value="SBP_bac_11"/>
    <property type="match status" value="1"/>
</dbReference>
<reference evidence="1 2" key="1">
    <citation type="journal article" date="2012" name="BMC Genomics">
        <title>Complete genome sequence of Saccharothrix espanaensis DSM 44229T and comparison to the other completely sequenced Pseudonocardiaceae.</title>
        <authorList>
            <person name="Strobel T."/>
            <person name="Al-Dilaimi A."/>
            <person name="Blom J."/>
            <person name="Gessner A."/>
            <person name="Kalinowski J."/>
            <person name="Luzhetska M."/>
            <person name="Puhler A."/>
            <person name="Szczepanowski R."/>
            <person name="Bechthold A."/>
            <person name="Ruckert C."/>
        </authorList>
    </citation>
    <scope>NUCLEOTIDE SEQUENCE [LARGE SCALE GENOMIC DNA]</scope>
    <source>
        <strain evidence="2">ATCC 51144 / DSM 44229 / JCM 9112 / NBRC 15066 / NRRL 15764</strain>
    </source>
</reference>
<dbReference type="Proteomes" id="UP000006281">
    <property type="component" value="Chromosome"/>
</dbReference>
<dbReference type="HOGENOM" id="CLU_370343_0_0_11"/>
<protein>
    <recommendedName>
        <fullName evidence="3">Guanylate cyclase domain-containing protein</fullName>
    </recommendedName>
</protein>
<organism evidence="1 2">
    <name type="scientific">Saccharothrix espanaensis (strain ATCC 51144 / DSM 44229 / JCM 9112 / NBRC 15066 / NRRL 15764)</name>
    <dbReference type="NCBI Taxonomy" id="1179773"/>
    <lineage>
        <taxon>Bacteria</taxon>
        <taxon>Bacillati</taxon>
        <taxon>Actinomycetota</taxon>
        <taxon>Actinomycetes</taxon>
        <taxon>Pseudonocardiales</taxon>
        <taxon>Pseudonocardiaceae</taxon>
        <taxon>Saccharothrix</taxon>
    </lineage>
</organism>
<evidence type="ECO:0000313" key="1">
    <source>
        <dbReference type="EMBL" id="CCH28905.1"/>
    </source>
</evidence>
<dbReference type="eggNOG" id="COG1840">
    <property type="taxonomic scope" value="Bacteria"/>
</dbReference>
<dbReference type="STRING" id="1179773.BN6_15820"/>
<keyword evidence="2" id="KW-1185">Reference proteome</keyword>
<dbReference type="KEGG" id="sesp:BN6_15820"/>
<evidence type="ECO:0000313" key="2">
    <source>
        <dbReference type="Proteomes" id="UP000006281"/>
    </source>
</evidence>
<proteinExistence type="predicted"/>
<dbReference type="Gene3D" id="3.30.70.1230">
    <property type="entry name" value="Nucleotide cyclase"/>
    <property type="match status" value="1"/>
</dbReference>
<name>K0JPL4_SACES</name>
<dbReference type="InterPro" id="IPR029787">
    <property type="entry name" value="Nucleotide_cyclase"/>
</dbReference>
<dbReference type="PATRIC" id="fig|1179773.3.peg.1585"/>
<dbReference type="BioCyc" id="SESP1179773:BN6_RS41670-MONOMER"/>
<gene>
    <name evidence="1" type="ordered locus">BN6_15820</name>
</gene>
<dbReference type="RefSeq" id="WP_015099018.1">
    <property type="nucleotide sequence ID" value="NC_019673.1"/>
</dbReference>
<sequence length="678" mass="72879">MGTPRPAVHRTMLAVDVSGFGALGLSQQRAVRHGLYGALEAAFAECGVPWGDDWDGTYHEDRGDGLFVLVPAGVPNSRVVSALPHALVGQLRRYNAMFRPQTGIRLRAAITAGEVLNDGNGVMGAGLVLAFRLLDCAALREELKRRPGELALIVSDRFYQDVIRQDAGCDPDSYRRVTVDVKEVHGTAWIGRPDHPRTPQRARTRPALPRIRWAVPALAVLLVAPLSCDALLGAPAPELPCPDPVQLNVLTSEEKADVVRTLVAEFEDRSRTFDASGCKQVNAHVAVGVSEWSVAALGRGWPDGDVAALSPEPHVWLPDTRWEVDEVRGILAGSGRTDVELADRGPVAYSPLVLGVAPDRARDRTFEWRELAAFRTLAPVDAATTGAGLAAAVALARAELGGEVLDATVLAGPDVARRLRDVVLRTAAEPGDACPAADLAVLGSEKAIRDLTCLQPVYPAEGTVHLNHPFVSIGRHDRPRNVRRDAVVERFRDHLLDPPAQEAFRHAGFRDRDWTPETHDGIRPERQPELPVRVDAAAVRAAWQAADRPTRVVLAVDGSERARRLAERLTERIGPRGEVRLLPFGPGELAGVVERGVAEHGADQPIVILSDTTTAATERPAVLASPVTVYGVGFAAGACSAVSQLGVFRAAYRGNCFAEQDVDRALDLVADGLWGARG</sequence>
<dbReference type="EMBL" id="HE804045">
    <property type="protein sequence ID" value="CCH28905.1"/>
    <property type="molecule type" value="Genomic_DNA"/>
</dbReference>
<evidence type="ECO:0008006" key="3">
    <source>
        <dbReference type="Google" id="ProtNLM"/>
    </source>
</evidence>
<accession>K0JPL4</accession>